<dbReference type="Pfam" id="PF00132">
    <property type="entry name" value="Hexapep"/>
    <property type="match status" value="1"/>
</dbReference>
<keyword evidence="2" id="KW-1185">Reference proteome</keyword>
<protein>
    <submittedName>
        <fullName evidence="1">Gamma carbonic anhydrase family protein</fullName>
    </submittedName>
</protein>
<sequence length="184" mass="19041">MALVLPYGDHSPRLGRGVFLAPNATLVGDVELGDEASVWFGAVLRGDIGPIRIGPRTNVQDLACLHLTDGISKTTIGADVTIGHGAILHGCTVEDGCLIGMGSIILDNAVIGAGSVIAAGALVPPRMVIPPRSMVKGSPAKVVREVTDEEAKLGLAGAVHYVVNAQRYRGICAETQTLGGEERE</sequence>
<dbReference type="PANTHER" id="PTHR13061">
    <property type="entry name" value="DYNACTIN SUBUNIT P25"/>
    <property type="match status" value="1"/>
</dbReference>
<dbReference type="EMBL" id="JAGTJJ010000025">
    <property type="protein sequence ID" value="MDC3984998.1"/>
    <property type="molecule type" value="Genomic_DNA"/>
</dbReference>
<dbReference type="CDD" id="cd04645">
    <property type="entry name" value="LbH_gamma_CA_like"/>
    <property type="match status" value="1"/>
</dbReference>
<proteinExistence type="predicted"/>
<organism evidence="1 2">
    <name type="scientific">Polyangium jinanense</name>
    <dbReference type="NCBI Taxonomy" id="2829994"/>
    <lineage>
        <taxon>Bacteria</taxon>
        <taxon>Pseudomonadati</taxon>
        <taxon>Myxococcota</taxon>
        <taxon>Polyangia</taxon>
        <taxon>Polyangiales</taxon>
        <taxon>Polyangiaceae</taxon>
        <taxon>Polyangium</taxon>
    </lineage>
</organism>
<gene>
    <name evidence="1" type="ORF">KEG57_31250</name>
</gene>
<dbReference type="Proteomes" id="UP001151081">
    <property type="component" value="Unassembled WGS sequence"/>
</dbReference>
<dbReference type="InterPro" id="IPR001451">
    <property type="entry name" value="Hexapep"/>
</dbReference>
<reference evidence="1 2" key="1">
    <citation type="submission" date="2021-04" db="EMBL/GenBank/DDBJ databases">
        <title>Genome analysis of Polyangium sp.</title>
        <authorList>
            <person name="Li Y."/>
            <person name="Wang J."/>
        </authorList>
    </citation>
    <scope>NUCLEOTIDE SEQUENCE [LARGE SCALE GENOMIC DNA]</scope>
    <source>
        <strain evidence="1 2">SDU14</strain>
    </source>
</reference>
<dbReference type="Gene3D" id="2.160.10.10">
    <property type="entry name" value="Hexapeptide repeat proteins"/>
    <property type="match status" value="1"/>
</dbReference>
<accession>A0A9X4AU80</accession>
<dbReference type="InterPro" id="IPR047324">
    <property type="entry name" value="LbH_gamma_CA-like"/>
</dbReference>
<dbReference type="RefSeq" id="WP_272422786.1">
    <property type="nucleotide sequence ID" value="NZ_JAGTJJ010000025.1"/>
</dbReference>
<comment type="caution">
    <text evidence="1">The sequence shown here is derived from an EMBL/GenBank/DDBJ whole genome shotgun (WGS) entry which is preliminary data.</text>
</comment>
<dbReference type="AlphaFoldDB" id="A0A9X4AU80"/>
<dbReference type="InterPro" id="IPR011004">
    <property type="entry name" value="Trimer_LpxA-like_sf"/>
</dbReference>
<dbReference type="PANTHER" id="PTHR13061:SF29">
    <property type="entry name" value="GAMMA CARBONIC ANHYDRASE-LIKE 1, MITOCHONDRIAL-RELATED"/>
    <property type="match status" value="1"/>
</dbReference>
<evidence type="ECO:0000313" key="1">
    <source>
        <dbReference type="EMBL" id="MDC3984998.1"/>
    </source>
</evidence>
<name>A0A9X4AU80_9BACT</name>
<evidence type="ECO:0000313" key="2">
    <source>
        <dbReference type="Proteomes" id="UP001151081"/>
    </source>
</evidence>
<dbReference type="SUPFAM" id="SSF51161">
    <property type="entry name" value="Trimeric LpxA-like enzymes"/>
    <property type="match status" value="1"/>
</dbReference>
<dbReference type="InterPro" id="IPR050484">
    <property type="entry name" value="Transf_Hexapept/Carb_Anhydrase"/>
</dbReference>